<evidence type="ECO:0000256" key="2">
    <source>
        <dbReference type="ARBA" id="ARBA00023136"/>
    </source>
</evidence>
<keyword evidence="5" id="KW-1185">Reference proteome</keyword>
<dbReference type="EMBL" id="JAKWBL010000001">
    <property type="protein sequence ID" value="MCH5597288.1"/>
    <property type="molecule type" value="Genomic_DNA"/>
</dbReference>
<dbReference type="Proteomes" id="UP001202248">
    <property type="component" value="Unassembled WGS sequence"/>
</dbReference>
<evidence type="ECO:0000256" key="1">
    <source>
        <dbReference type="ARBA" id="ARBA00004442"/>
    </source>
</evidence>
<dbReference type="InterPro" id="IPR036942">
    <property type="entry name" value="Beta-barrel_TonB_sf"/>
</dbReference>
<protein>
    <recommendedName>
        <fullName evidence="6">TonB-dependent receptor</fullName>
    </recommendedName>
</protein>
<evidence type="ECO:0000313" key="4">
    <source>
        <dbReference type="EMBL" id="MCH5597288.1"/>
    </source>
</evidence>
<dbReference type="SUPFAM" id="SSF56935">
    <property type="entry name" value="Porins"/>
    <property type="match status" value="1"/>
</dbReference>
<keyword evidence="3" id="KW-0998">Cell outer membrane</keyword>
<dbReference type="Gene3D" id="2.40.170.20">
    <property type="entry name" value="TonB-dependent receptor, beta-barrel domain"/>
    <property type="match status" value="1"/>
</dbReference>
<proteinExistence type="predicted"/>
<comment type="caution">
    <text evidence="4">The sequence shown here is derived from an EMBL/GenBank/DDBJ whole genome shotgun (WGS) entry which is preliminary data.</text>
</comment>
<name>A0ABS9SG08_9BACT</name>
<evidence type="ECO:0000256" key="3">
    <source>
        <dbReference type="ARBA" id="ARBA00023237"/>
    </source>
</evidence>
<accession>A0ABS9SG08</accession>
<reference evidence="4 5" key="1">
    <citation type="submission" date="2022-02" db="EMBL/GenBank/DDBJ databases">
        <authorList>
            <person name="Min J."/>
        </authorList>
    </citation>
    <scope>NUCLEOTIDE SEQUENCE [LARGE SCALE GENOMIC DNA]</scope>
    <source>
        <strain evidence="4 5">GR10-1</strain>
    </source>
</reference>
<evidence type="ECO:0008006" key="6">
    <source>
        <dbReference type="Google" id="ProtNLM"/>
    </source>
</evidence>
<dbReference type="RefSeq" id="WP_240826683.1">
    <property type="nucleotide sequence ID" value="NZ_JAKWBL010000001.1"/>
</dbReference>
<evidence type="ECO:0000313" key="5">
    <source>
        <dbReference type="Proteomes" id="UP001202248"/>
    </source>
</evidence>
<gene>
    <name evidence="4" type="ORF">MKP09_04910</name>
</gene>
<sequence length="548" mass="61292">MAVIAISTIKQILAIIEDGIIQNTGFKRYTLSMNALYQPTEKFRAQIDLRGTLGQRQSGSSSNLTQDELNTAIRSSSLLPASIYSGTGSIFNFDAVRSNNKSANISGSLDLQWQFIPGLTARNNFSYNFNSGTEDVFIPSYVNNNNAEGTTQYDRRYVLNNRTGLDYVHKFGEYFLFSSGAFTEISAEGFRANRNVLVGFPNDDIEGPIGYNPQFSLGGVLNNLADKRLHGYGGYATFNWDTRYIIDFNYRRDATSNNGANAGYTVNPAISGRWNFGKEKFVYENVDWIKFGAFRVSWGKNITPTGSIFDVYGKYVVGQQYNNNPTVFLDLGRVPNTGFLPQTKTSTNFGVELGLFDQNRVEINYDTYYETADNEPREIPLPNTSGFQNLVTNEISTAKFGHELSLTLRIFKNENPVQWTLNTVGSLNRRVVTRLPNGVREFIFEIPDGGVNVPVVYRIGRDLSPLLYYNQGVYASTGDVPVNPSTGLRQQLGNQSFYFQGGDPKWVDVNGDYVIDERDLLPLGNPFQGPRVVSLPTFSGMVLHLPHR</sequence>
<organism evidence="4 5">
    <name type="scientific">Niabella ginsengisoli</name>
    <dbReference type="NCBI Taxonomy" id="522298"/>
    <lineage>
        <taxon>Bacteria</taxon>
        <taxon>Pseudomonadati</taxon>
        <taxon>Bacteroidota</taxon>
        <taxon>Chitinophagia</taxon>
        <taxon>Chitinophagales</taxon>
        <taxon>Chitinophagaceae</taxon>
        <taxon>Niabella</taxon>
    </lineage>
</organism>
<keyword evidence="2" id="KW-0472">Membrane</keyword>
<comment type="subcellular location">
    <subcellularLocation>
        <location evidence="1">Cell outer membrane</location>
    </subcellularLocation>
</comment>